<organism evidence="1 2">
    <name type="scientific">Diphasiastrum complanatum</name>
    <name type="common">Issler's clubmoss</name>
    <name type="synonym">Lycopodium complanatum</name>
    <dbReference type="NCBI Taxonomy" id="34168"/>
    <lineage>
        <taxon>Eukaryota</taxon>
        <taxon>Viridiplantae</taxon>
        <taxon>Streptophyta</taxon>
        <taxon>Embryophyta</taxon>
        <taxon>Tracheophyta</taxon>
        <taxon>Lycopodiopsida</taxon>
        <taxon>Lycopodiales</taxon>
        <taxon>Lycopodiaceae</taxon>
        <taxon>Lycopodioideae</taxon>
        <taxon>Diphasiastrum</taxon>
    </lineage>
</organism>
<keyword evidence="2" id="KW-1185">Reference proteome</keyword>
<reference evidence="2" key="1">
    <citation type="journal article" date="2024" name="Proc. Natl. Acad. Sci. U.S.A.">
        <title>Extraordinary preservation of gene collinearity over three hundred million years revealed in homosporous lycophytes.</title>
        <authorList>
            <person name="Li C."/>
            <person name="Wickell D."/>
            <person name="Kuo L.Y."/>
            <person name="Chen X."/>
            <person name="Nie B."/>
            <person name="Liao X."/>
            <person name="Peng D."/>
            <person name="Ji J."/>
            <person name="Jenkins J."/>
            <person name="Williams M."/>
            <person name="Shu S."/>
            <person name="Plott C."/>
            <person name="Barry K."/>
            <person name="Rajasekar S."/>
            <person name="Grimwood J."/>
            <person name="Han X."/>
            <person name="Sun S."/>
            <person name="Hou Z."/>
            <person name="He W."/>
            <person name="Dai G."/>
            <person name="Sun C."/>
            <person name="Schmutz J."/>
            <person name="Leebens-Mack J.H."/>
            <person name="Li F.W."/>
            <person name="Wang L."/>
        </authorList>
    </citation>
    <scope>NUCLEOTIDE SEQUENCE [LARGE SCALE GENOMIC DNA]</scope>
    <source>
        <strain evidence="2">cv. PW_Plant_1</strain>
    </source>
</reference>
<name>A0ACC2B906_DIPCM</name>
<gene>
    <name evidence="1" type="ORF">O6H91_17G074200</name>
</gene>
<protein>
    <submittedName>
        <fullName evidence="1">Uncharacterized protein</fullName>
    </submittedName>
</protein>
<dbReference type="Proteomes" id="UP001162992">
    <property type="component" value="Chromosome 17"/>
</dbReference>
<comment type="caution">
    <text evidence="1">The sequence shown here is derived from an EMBL/GenBank/DDBJ whole genome shotgun (WGS) entry which is preliminary data.</text>
</comment>
<dbReference type="EMBL" id="CM055108">
    <property type="protein sequence ID" value="KAJ7525917.1"/>
    <property type="molecule type" value="Genomic_DNA"/>
</dbReference>
<sequence length="494" mass="54181">MPSQAAESSTASNFSCAVNYKEAKLVAPSLPPPVKDAIYWLSNLDTIPIMLTTVFLYQSNELSNTADPVMVLQNALAQSLVHYYPLAGRIELSSDGRFQVISSGEGAVFVEAEADANISDVLTEKNLDTNIEFGRKFVYTSVGESKTILDQRLLAIQVTRFKCGGFCVGVSINHCMCDGIAFSEFLISLGEIARGMPISMSPALDRTLLKARDPLQIEFPFSEIAEIDQSNSQTAHDPSDDGIARDPLKIESSLVEMITEIDRSNVPTAHDPSVDGMVFSFLCFDSNIIGLLKKQVLDEGILKTCTSFEVIGAFIWRIRTKALCMPSSQLTKFEFAIDCRTRFCPPLPKGYHGNAAVSTCAIASAGELTDRELSYAVGLIQEAKAMITDKYLRSRIDYLEQTRPLQSLSTSTLLASSWCGIPFHKADYGWGEATHFFPIGRLISGIGVFLAYGKDRKGIKFLTSLPTFAWGNIKSLLQQQTNPEVFVEMATVSS</sequence>
<evidence type="ECO:0000313" key="2">
    <source>
        <dbReference type="Proteomes" id="UP001162992"/>
    </source>
</evidence>
<evidence type="ECO:0000313" key="1">
    <source>
        <dbReference type="EMBL" id="KAJ7525917.1"/>
    </source>
</evidence>
<proteinExistence type="predicted"/>
<accession>A0ACC2B906</accession>